<dbReference type="AlphaFoldDB" id="A0A1S7U986"/>
<dbReference type="PANTHER" id="PTHR46383">
    <property type="entry name" value="ASPARTATE AMINOTRANSFERASE"/>
    <property type="match status" value="1"/>
</dbReference>
<evidence type="ECO:0000256" key="6">
    <source>
        <dbReference type="ARBA" id="ARBA00049185"/>
    </source>
</evidence>
<comment type="caution">
    <text evidence="9">The sequence shown here is derived from an EMBL/GenBank/DDBJ whole genome shotgun (WGS) entry which is preliminary data.</text>
</comment>
<dbReference type="Pfam" id="PF00155">
    <property type="entry name" value="Aminotran_1_2"/>
    <property type="match status" value="1"/>
</dbReference>
<evidence type="ECO:0000313" key="10">
    <source>
        <dbReference type="Proteomes" id="UP000192140"/>
    </source>
</evidence>
<dbReference type="Gene3D" id="3.40.640.10">
    <property type="entry name" value="Type I PLP-dependent aspartate aminotransferase-like (Major domain)"/>
    <property type="match status" value="1"/>
</dbReference>
<dbReference type="InterPro" id="IPR015424">
    <property type="entry name" value="PyrdxlP-dep_Trfase"/>
</dbReference>
<sequence length="404" mass="44290">MSPVAEIISDTSLFPALARDAIVSLSPSLIRSLANGAMGRSDVLPFWFGESDQVTPVFIRDAAITSLQSGETFYPQNLGRPYLRAALSKYLTKLHERHVGSECVAVVSAGINGLMLAAQTIMSPGDRVVAVTPLWPNVTEIPKILGASVTRVPLSISDGEWTLDVDRLLAALTPKTRVLILNSPGNPTGWMLKEEQVDIIVDHCRKYGIWILADDVYQRLVHQADLRCAPSFLSRYQDGDRIISVNSFSKAWLMTGFRIGWVVAPPAIIAEFEKLIEYNTCCVFEPSQRAAVAALEQGEDTITALRAHLRMTRNVLVERLRELPGVEVPNAGGGMYAFFRIDGVPDTISFARELLESAGIGLAPGDAFGPEGKGWLRCCHAVSIDKLEEGVSRIERFLTQRRSA</sequence>
<comment type="catalytic activity">
    <reaction evidence="6">
        <text>L-aspartate + 2-oxoglutarate = oxaloacetate + L-glutamate</text>
        <dbReference type="Rhea" id="RHEA:21824"/>
        <dbReference type="ChEBI" id="CHEBI:16452"/>
        <dbReference type="ChEBI" id="CHEBI:16810"/>
        <dbReference type="ChEBI" id="CHEBI:29985"/>
        <dbReference type="ChEBI" id="CHEBI:29991"/>
        <dbReference type="EC" id="2.6.1.1"/>
    </reaction>
</comment>
<evidence type="ECO:0000256" key="2">
    <source>
        <dbReference type="ARBA" id="ARBA00007441"/>
    </source>
</evidence>
<organism evidence="9 10">
    <name type="scientific">Agrobacterium deltaense NCPPB 1641</name>
    <dbReference type="NCBI Taxonomy" id="1183425"/>
    <lineage>
        <taxon>Bacteria</taxon>
        <taxon>Pseudomonadati</taxon>
        <taxon>Pseudomonadota</taxon>
        <taxon>Alphaproteobacteria</taxon>
        <taxon>Hyphomicrobiales</taxon>
        <taxon>Rhizobiaceae</taxon>
        <taxon>Rhizobium/Agrobacterium group</taxon>
        <taxon>Agrobacterium</taxon>
    </lineage>
</organism>
<dbReference type="PROSITE" id="PS00105">
    <property type="entry name" value="AA_TRANSFER_CLASS_1"/>
    <property type="match status" value="1"/>
</dbReference>
<reference evidence="9" key="1">
    <citation type="submission" date="2016-01" db="EMBL/GenBank/DDBJ databases">
        <authorList>
            <person name="Regsiter A."/>
            <person name="william w."/>
        </authorList>
    </citation>
    <scope>NUCLEOTIDE SEQUENCE</scope>
    <source>
        <strain evidence="9">NCPPB 1641</strain>
    </source>
</reference>
<dbReference type="Proteomes" id="UP000192140">
    <property type="component" value="Unassembled WGS sequence"/>
</dbReference>
<keyword evidence="4 7" id="KW-0808">Transferase</keyword>
<name>A0A1S7U986_9HYPH</name>
<dbReference type="InterPro" id="IPR015422">
    <property type="entry name" value="PyrdxlP-dep_Trfase_small"/>
</dbReference>
<dbReference type="Gene3D" id="3.90.1150.10">
    <property type="entry name" value="Aspartate Aminotransferase, domain 1"/>
    <property type="match status" value="1"/>
</dbReference>
<evidence type="ECO:0000256" key="5">
    <source>
        <dbReference type="ARBA" id="ARBA00022898"/>
    </source>
</evidence>
<keyword evidence="3 7" id="KW-0032">Aminotransferase</keyword>
<proteinExistence type="inferred from homology"/>
<dbReference type="InterPro" id="IPR015421">
    <property type="entry name" value="PyrdxlP-dep_Trfase_major"/>
</dbReference>
<dbReference type="GO" id="GO:0006520">
    <property type="term" value="P:amino acid metabolic process"/>
    <property type="evidence" value="ECO:0007669"/>
    <property type="project" value="InterPro"/>
</dbReference>
<keyword evidence="10" id="KW-1185">Reference proteome</keyword>
<dbReference type="GO" id="GO:0004069">
    <property type="term" value="F:L-aspartate:2-oxoglutarate aminotransferase activity"/>
    <property type="evidence" value="ECO:0007669"/>
    <property type="project" value="UniProtKB-EC"/>
</dbReference>
<gene>
    <name evidence="9" type="ORF">AGR7A_pAt20251</name>
</gene>
<dbReference type="EMBL" id="FCNP01000049">
    <property type="protein sequence ID" value="CVI63490.1"/>
    <property type="molecule type" value="Genomic_DNA"/>
</dbReference>
<dbReference type="InterPro" id="IPR004838">
    <property type="entry name" value="NHTrfase_class1_PyrdxlP-BS"/>
</dbReference>
<protein>
    <recommendedName>
        <fullName evidence="7">Aminotransferase</fullName>
        <ecNumber evidence="7">2.6.1.-</ecNumber>
    </recommendedName>
</protein>
<feature type="domain" description="Aminotransferase class I/classII large" evidence="8">
    <location>
        <begin position="53"/>
        <end position="394"/>
    </location>
</feature>
<evidence type="ECO:0000259" key="8">
    <source>
        <dbReference type="Pfam" id="PF00155"/>
    </source>
</evidence>
<dbReference type="InterPro" id="IPR004839">
    <property type="entry name" value="Aminotransferase_I/II_large"/>
</dbReference>
<dbReference type="InterPro" id="IPR050596">
    <property type="entry name" value="AspAT/PAT-like"/>
</dbReference>
<keyword evidence="5" id="KW-0663">Pyridoxal phosphate</keyword>
<comment type="cofactor">
    <cofactor evidence="1 7">
        <name>pyridoxal 5'-phosphate</name>
        <dbReference type="ChEBI" id="CHEBI:597326"/>
    </cofactor>
</comment>
<evidence type="ECO:0000256" key="4">
    <source>
        <dbReference type="ARBA" id="ARBA00022679"/>
    </source>
</evidence>
<evidence type="ECO:0000256" key="3">
    <source>
        <dbReference type="ARBA" id="ARBA00022576"/>
    </source>
</evidence>
<dbReference type="SUPFAM" id="SSF53383">
    <property type="entry name" value="PLP-dependent transferases"/>
    <property type="match status" value="1"/>
</dbReference>
<evidence type="ECO:0000256" key="7">
    <source>
        <dbReference type="RuleBase" id="RU000481"/>
    </source>
</evidence>
<dbReference type="CDD" id="cd00609">
    <property type="entry name" value="AAT_like"/>
    <property type="match status" value="1"/>
</dbReference>
<accession>A0A1S7U986</accession>
<evidence type="ECO:0000313" key="9">
    <source>
        <dbReference type="EMBL" id="CVI63490.1"/>
    </source>
</evidence>
<dbReference type="EC" id="2.6.1.-" evidence="7"/>
<dbReference type="NCBIfam" id="NF004770">
    <property type="entry name" value="PRK06108.1"/>
    <property type="match status" value="1"/>
</dbReference>
<dbReference type="GO" id="GO:0030170">
    <property type="term" value="F:pyridoxal phosphate binding"/>
    <property type="evidence" value="ECO:0007669"/>
    <property type="project" value="InterPro"/>
</dbReference>
<evidence type="ECO:0000256" key="1">
    <source>
        <dbReference type="ARBA" id="ARBA00001933"/>
    </source>
</evidence>
<dbReference type="RefSeq" id="WP_080855187.1">
    <property type="nucleotide sequence ID" value="NZ_LT009777.1"/>
</dbReference>
<comment type="similarity">
    <text evidence="2 7">Belongs to the class-I pyridoxal-phosphate-dependent aminotransferase family.</text>
</comment>